<evidence type="ECO:0000313" key="2">
    <source>
        <dbReference type="Proteomes" id="UP000799437"/>
    </source>
</evidence>
<dbReference type="GeneID" id="54481724"/>
<gene>
    <name evidence="1" type="ORF">EJ05DRAFT_308836</name>
</gene>
<name>A0A6A6WB22_9PEZI</name>
<reference evidence="1" key="1">
    <citation type="journal article" date="2020" name="Stud. Mycol.">
        <title>101 Dothideomycetes genomes: a test case for predicting lifestyles and emergence of pathogens.</title>
        <authorList>
            <person name="Haridas S."/>
            <person name="Albert R."/>
            <person name="Binder M."/>
            <person name="Bloem J."/>
            <person name="Labutti K."/>
            <person name="Salamov A."/>
            <person name="Andreopoulos B."/>
            <person name="Baker S."/>
            <person name="Barry K."/>
            <person name="Bills G."/>
            <person name="Bluhm B."/>
            <person name="Cannon C."/>
            <person name="Castanera R."/>
            <person name="Culley D."/>
            <person name="Daum C."/>
            <person name="Ezra D."/>
            <person name="Gonzalez J."/>
            <person name="Henrissat B."/>
            <person name="Kuo A."/>
            <person name="Liang C."/>
            <person name="Lipzen A."/>
            <person name="Lutzoni F."/>
            <person name="Magnuson J."/>
            <person name="Mondo S."/>
            <person name="Nolan M."/>
            <person name="Ohm R."/>
            <person name="Pangilinan J."/>
            <person name="Park H.-J."/>
            <person name="Ramirez L."/>
            <person name="Alfaro M."/>
            <person name="Sun H."/>
            <person name="Tritt A."/>
            <person name="Yoshinaga Y."/>
            <person name="Zwiers L.-H."/>
            <person name="Turgeon B."/>
            <person name="Goodwin S."/>
            <person name="Spatafora J."/>
            <person name="Crous P."/>
            <person name="Grigoriev I."/>
        </authorList>
    </citation>
    <scope>NUCLEOTIDE SEQUENCE</scope>
    <source>
        <strain evidence="1">CBS 121739</strain>
    </source>
</reference>
<dbReference type="EMBL" id="ML996569">
    <property type="protein sequence ID" value="KAF2759765.1"/>
    <property type="molecule type" value="Genomic_DNA"/>
</dbReference>
<accession>A0A6A6WB22</accession>
<dbReference type="Proteomes" id="UP000799437">
    <property type="component" value="Unassembled WGS sequence"/>
</dbReference>
<keyword evidence="2" id="KW-1185">Reference proteome</keyword>
<organism evidence="1 2">
    <name type="scientific">Pseudovirgaria hyperparasitica</name>
    <dbReference type="NCBI Taxonomy" id="470096"/>
    <lineage>
        <taxon>Eukaryota</taxon>
        <taxon>Fungi</taxon>
        <taxon>Dikarya</taxon>
        <taxon>Ascomycota</taxon>
        <taxon>Pezizomycotina</taxon>
        <taxon>Dothideomycetes</taxon>
        <taxon>Dothideomycetes incertae sedis</taxon>
        <taxon>Acrospermales</taxon>
        <taxon>Acrospermaceae</taxon>
        <taxon>Pseudovirgaria</taxon>
    </lineage>
</organism>
<sequence length="151" mass="16713">MSERMPWLQVRHAAFPERNFLRIVIDGRNIFLGVRYITFHPVVSVSNEFANGTPRRCVRPTGGTCECVLSGSWQTPATMVRGWIVDEINGKASCSSGSPSPPMGPRVLEQAFPCKPGQPYGKFLTHTASTFFLFLLSLQATTLPPRGCSWP</sequence>
<protein>
    <submittedName>
        <fullName evidence="1">Uncharacterized protein</fullName>
    </submittedName>
</protein>
<proteinExistence type="predicted"/>
<dbReference type="RefSeq" id="XP_033602216.1">
    <property type="nucleotide sequence ID" value="XM_033740670.1"/>
</dbReference>
<dbReference type="AlphaFoldDB" id="A0A6A6WB22"/>
<evidence type="ECO:0000313" key="1">
    <source>
        <dbReference type="EMBL" id="KAF2759765.1"/>
    </source>
</evidence>